<dbReference type="GeneID" id="18820203"/>
<name>F8P421_SERL9</name>
<dbReference type="Proteomes" id="UP000008064">
    <property type="component" value="Unassembled WGS sequence"/>
</dbReference>
<organism>
    <name type="scientific">Serpula lacrymans var. lacrymans (strain S7.9)</name>
    <name type="common">Dry rot fungus</name>
    <dbReference type="NCBI Taxonomy" id="578457"/>
    <lineage>
        <taxon>Eukaryota</taxon>
        <taxon>Fungi</taxon>
        <taxon>Dikarya</taxon>
        <taxon>Basidiomycota</taxon>
        <taxon>Agaricomycotina</taxon>
        <taxon>Agaricomycetes</taxon>
        <taxon>Agaricomycetidae</taxon>
        <taxon>Boletales</taxon>
        <taxon>Coniophorineae</taxon>
        <taxon>Serpulaceae</taxon>
        <taxon>Serpula</taxon>
    </lineage>
</organism>
<sequence length="77" mass="9025">MNGSRTPTLRKPRFYIESGEGERRPGNPFPHPSFATEGFKLTGYTQRRNFGTYQKNRLLETYHGNDALRLYEDTLDR</sequence>
<gene>
    <name evidence="2" type="ORF">SERLADRAFT_472836</name>
</gene>
<protein>
    <submittedName>
        <fullName evidence="2">Uncharacterized protein</fullName>
    </submittedName>
</protein>
<accession>F8P421</accession>
<dbReference type="EMBL" id="GL945437">
    <property type="protein sequence ID" value="EGO22269.1"/>
    <property type="molecule type" value="Genomic_DNA"/>
</dbReference>
<evidence type="ECO:0000256" key="1">
    <source>
        <dbReference type="SAM" id="MobiDB-lite"/>
    </source>
</evidence>
<dbReference type="RefSeq" id="XP_007320807.1">
    <property type="nucleotide sequence ID" value="XM_007320745.1"/>
</dbReference>
<dbReference type="KEGG" id="sla:SERLADRAFT_472836"/>
<feature type="non-terminal residue" evidence="2">
    <location>
        <position position="77"/>
    </location>
</feature>
<dbReference type="HOGENOM" id="CLU_2644866_0_0_1"/>
<evidence type="ECO:0000313" key="2">
    <source>
        <dbReference type="EMBL" id="EGO22269.1"/>
    </source>
</evidence>
<dbReference type="AlphaFoldDB" id="F8P421"/>
<feature type="region of interest" description="Disordered" evidence="1">
    <location>
        <begin position="1"/>
        <end position="34"/>
    </location>
</feature>
<proteinExistence type="predicted"/>
<reference evidence="2" key="1">
    <citation type="submission" date="2011-04" db="EMBL/GenBank/DDBJ databases">
        <title>Evolution of plant cell wall degrading machinery underlies the functional diversity of forest fungi.</title>
        <authorList>
            <consortium name="US DOE Joint Genome Institute (JGI-PGF)"/>
            <person name="Eastwood D.C."/>
            <person name="Floudas D."/>
            <person name="Binder M."/>
            <person name="Majcherczyk A."/>
            <person name="Schneider P."/>
            <person name="Aerts A."/>
            <person name="Asiegbu F.O."/>
            <person name="Baker S.E."/>
            <person name="Barry K."/>
            <person name="Bendiksby M."/>
            <person name="Blumentritt M."/>
            <person name="Coutinho P.M."/>
            <person name="Cullen D."/>
            <person name="Cullen D."/>
            <person name="Gathman A."/>
            <person name="Goodell B."/>
            <person name="Henrissat B."/>
            <person name="Ihrmark K."/>
            <person name="Kauserud H."/>
            <person name="Kohler A."/>
            <person name="LaButti K."/>
            <person name="Lapidus A."/>
            <person name="Lavin J.L."/>
            <person name="Lee Y.-H."/>
            <person name="Lindquist E."/>
            <person name="Lilly W."/>
            <person name="Lucas S."/>
            <person name="Morin E."/>
            <person name="Murat C."/>
            <person name="Oguiza J.A."/>
            <person name="Park J."/>
            <person name="Pisabarro A.G."/>
            <person name="Riley R."/>
            <person name="Rosling A."/>
            <person name="Salamov A."/>
            <person name="Schmidt O."/>
            <person name="Schmutz J."/>
            <person name="Skrede I."/>
            <person name="Stenlid J."/>
            <person name="Wiebenga A."/>
            <person name="Xie X."/>
            <person name="Kues U."/>
            <person name="Hibbett D.S."/>
            <person name="Hoffmeister D."/>
            <person name="Hogberg N."/>
            <person name="Martin F."/>
            <person name="Grigoriev I.V."/>
            <person name="Watkinson S.C."/>
        </authorList>
    </citation>
    <scope>NUCLEOTIDE SEQUENCE</scope>
    <source>
        <strain evidence="2">S7.9</strain>
    </source>
</reference>